<evidence type="ECO:0000313" key="3">
    <source>
        <dbReference type="EMBL" id="TWJ09044.1"/>
    </source>
</evidence>
<accession>A0A562UTT9</accession>
<dbReference type="OrthoDB" id="9792858at2"/>
<keyword evidence="1" id="KW-0560">Oxidoreductase</keyword>
<dbReference type="PANTHER" id="PTHR30466">
    <property type="entry name" value="FLAVIN REDUCTASE"/>
    <property type="match status" value="1"/>
</dbReference>
<reference evidence="3 4" key="1">
    <citation type="submission" date="2019-07" db="EMBL/GenBank/DDBJ databases">
        <title>Genomic Encyclopedia of Archaeal and Bacterial Type Strains, Phase II (KMG-II): from individual species to whole genera.</title>
        <authorList>
            <person name="Goeker M."/>
        </authorList>
    </citation>
    <scope>NUCLEOTIDE SEQUENCE [LARGE SCALE GENOMIC DNA]</scope>
    <source>
        <strain evidence="3 4">ATCC BAA-2084</strain>
    </source>
</reference>
<dbReference type="GO" id="GO:0006208">
    <property type="term" value="P:pyrimidine nucleobase catabolic process"/>
    <property type="evidence" value="ECO:0007669"/>
    <property type="project" value="TreeGrafter"/>
</dbReference>
<protein>
    <submittedName>
        <fullName evidence="3">Flavin reductase (DIM6/NTAB) family NADH-FMN oxidoreductase RutF</fullName>
    </submittedName>
</protein>
<dbReference type="SUPFAM" id="SSF50475">
    <property type="entry name" value="FMN-binding split barrel"/>
    <property type="match status" value="1"/>
</dbReference>
<dbReference type="AlphaFoldDB" id="A0A562UTT9"/>
<dbReference type="RefSeq" id="WP_067602096.1">
    <property type="nucleotide sequence ID" value="NZ_CP015963.1"/>
</dbReference>
<proteinExistence type="predicted"/>
<evidence type="ECO:0000256" key="1">
    <source>
        <dbReference type="ARBA" id="ARBA00023002"/>
    </source>
</evidence>
<evidence type="ECO:0000313" key="4">
    <source>
        <dbReference type="Proteomes" id="UP000320547"/>
    </source>
</evidence>
<dbReference type="GO" id="GO:0010181">
    <property type="term" value="F:FMN binding"/>
    <property type="evidence" value="ECO:0007669"/>
    <property type="project" value="InterPro"/>
</dbReference>
<evidence type="ECO:0000259" key="2">
    <source>
        <dbReference type="SMART" id="SM00903"/>
    </source>
</evidence>
<dbReference type="GO" id="GO:0042602">
    <property type="term" value="F:riboflavin reductase (NADPH) activity"/>
    <property type="evidence" value="ECO:0007669"/>
    <property type="project" value="TreeGrafter"/>
</dbReference>
<dbReference type="PANTHER" id="PTHR30466:SF1">
    <property type="entry name" value="FMN REDUCTASE (NADH) RUTF"/>
    <property type="match status" value="1"/>
</dbReference>
<keyword evidence="4" id="KW-1185">Reference proteome</keyword>
<dbReference type="Proteomes" id="UP000320547">
    <property type="component" value="Unassembled WGS sequence"/>
</dbReference>
<sequence length="170" mass="18517">MEAPASPIYHSGSDKLTLRSALGCFATGVTVVTARTPDGEPVGLTANSFTSVSLDPPLLLVCPALSAATTKVLLDAEHFAVNVLTRDQVELSHRFATKGTDRFAKTQCETWHHDVPIIRDALANFECKRYSVADGGDHAILVGQVEHVRFADEGDPLLYFRSEYRSLSEE</sequence>
<dbReference type="EMBL" id="VLLK01000001">
    <property type="protein sequence ID" value="TWJ09044.1"/>
    <property type="molecule type" value="Genomic_DNA"/>
</dbReference>
<name>A0A562UTT9_9SPHN</name>
<dbReference type="Pfam" id="PF01613">
    <property type="entry name" value="Flavin_Reduct"/>
    <property type="match status" value="1"/>
</dbReference>
<feature type="domain" description="Flavin reductase like" evidence="2">
    <location>
        <begin position="22"/>
        <end position="166"/>
    </location>
</feature>
<dbReference type="InterPro" id="IPR050268">
    <property type="entry name" value="NADH-dep_flavin_reductase"/>
</dbReference>
<dbReference type="SMART" id="SM00903">
    <property type="entry name" value="Flavin_Reduct"/>
    <property type="match status" value="1"/>
</dbReference>
<dbReference type="STRING" id="476157.GCA_001663155_00078"/>
<dbReference type="InterPro" id="IPR012349">
    <property type="entry name" value="Split_barrel_FMN-bd"/>
</dbReference>
<gene>
    <name evidence="3" type="ORF">JN10_0666</name>
</gene>
<dbReference type="InterPro" id="IPR002563">
    <property type="entry name" value="Flavin_Rdtase-like_dom"/>
</dbReference>
<comment type="caution">
    <text evidence="3">The sequence shown here is derived from an EMBL/GenBank/DDBJ whole genome shotgun (WGS) entry which is preliminary data.</text>
</comment>
<dbReference type="Gene3D" id="2.30.110.10">
    <property type="entry name" value="Electron Transport, Fmn-binding Protein, Chain A"/>
    <property type="match status" value="1"/>
</dbReference>
<organism evidence="3 4">
    <name type="scientific">Altererythrobacter ishigakiensis</name>
    <dbReference type="NCBI Taxonomy" id="476157"/>
    <lineage>
        <taxon>Bacteria</taxon>
        <taxon>Pseudomonadati</taxon>
        <taxon>Pseudomonadota</taxon>
        <taxon>Alphaproteobacteria</taxon>
        <taxon>Sphingomonadales</taxon>
        <taxon>Erythrobacteraceae</taxon>
        <taxon>Altererythrobacter</taxon>
    </lineage>
</organism>